<proteinExistence type="inferred from homology"/>
<feature type="binding site" evidence="13">
    <location>
        <position position="325"/>
    </location>
    <ligand>
        <name>ATP</name>
        <dbReference type="ChEBI" id="CHEBI:30616"/>
    </ligand>
</feature>
<keyword evidence="6 13" id="KW-0479">Metal-binding</keyword>
<dbReference type="NCBIfam" id="TIGR00435">
    <property type="entry name" value="cysS"/>
    <property type="match status" value="1"/>
</dbReference>
<feature type="binding site" evidence="13">
    <location>
        <position position="265"/>
    </location>
    <ligand>
        <name>Zn(2+)</name>
        <dbReference type="ChEBI" id="CHEBI:29105"/>
    </ligand>
</feature>
<dbReference type="Gene3D" id="1.20.120.1910">
    <property type="entry name" value="Cysteine-tRNA ligase, C-terminal anti-codon recognition domain"/>
    <property type="match status" value="1"/>
</dbReference>
<dbReference type="PANTHER" id="PTHR10890:SF3">
    <property type="entry name" value="CYSTEINE--TRNA LIGASE, CYTOPLASMIC"/>
    <property type="match status" value="1"/>
</dbReference>
<accession>A0ABT0CDV1</accession>
<comment type="catalytic activity">
    <reaction evidence="12 13">
        <text>tRNA(Cys) + L-cysteine + ATP = L-cysteinyl-tRNA(Cys) + AMP + diphosphate</text>
        <dbReference type="Rhea" id="RHEA:17773"/>
        <dbReference type="Rhea" id="RHEA-COMP:9661"/>
        <dbReference type="Rhea" id="RHEA-COMP:9679"/>
        <dbReference type="ChEBI" id="CHEBI:30616"/>
        <dbReference type="ChEBI" id="CHEBI:33019"/>
        <dbReference type="ChEBI" id="CHEBI:35235"/>
        <dbReference type="ChEBI" id="CHEBI:78442"/>
        <dbReference type="ChEBI" id="CHEBI:78517"/>
        <dbReference type="ChEBI" id="CHEBI:456215"/>
        <dbReference type="EC" id="6.1.1.16"/>
    </reaction>
</comment>
<comment type="cofactor">
    <cofactor evidence="13">
        <name>Zn(2+)</name>
        <dbReference type="ChEBI" id="CHEBI:29105"/>
    </cofactor>
    <text evidence="13">Binds 1 zinc ion per subunit.</text>
</comment>
<evidence type="ECO:0000256" key="4">
    <source>
        <dbReference type="ARBA" id="ARBA00022490"/>
    </source>
</evidence>
<dbReference type="EMBL" id="JAFIRA010000041">
    <property type="protein sequence ID" value="MCJ2543968.1"/>
    <property type="molecule type" value="Genomic_DNA"/>
</dbReference>
<keyword evidence="11 13" id="KW-0030">Aminoacyl-tRNA synthetase</keyword>
<dbReference type="SUPFAM" id="SSF47323">
    <property type="entry name" value="Anticodon-binding domain of a subclass of class I aminoacyl-tRNA synthetases"/>
    <property type="match status" value="1"/>
</dbReference>
<feature type="binding site" evidence="13">
    <location>
        <position position="55"/>
    </location>
    <ligand>
        <name>Zn(2+)</name>
        <dbReference type="ChEBI" id="CHEBI:29105"/>
    </ligand>
</feature>
<keyword evidence="17" id="KW-1185">Reference proteome</keyword>
<evidence type="ECO:0000256" key="2">
    <source>
        <dbReference type="ARBA" id="ARBA00005594"/>
    </source>
</evidence>
<dbReference type="Pfam" id="PF01406">
    <property type="entry name" value="tRNA-synt_1e"/>
    <property type="match status" value="1"/>
</dbReference>
<dbReference type="EC" id="6.1.1.16" evidence="13"/>
<evidence type="ECO:0000256" key="6">
    <source>
        <dbReference type="ARBA" id="ARBA00022723"/>
    </source>
</evidence>
<keyword evidence="4 13" id="KW-0963">Cytoplasm</keyword>
<dbReference type="Proteomes" id="UP000830835">
    <property type="component" value="Unassembled WGS sequence"/>
</dbReference>
<organism evidence="16 17">
    <name type="scientific">Thermostichus vulcanus str. 'Rupite'</name>
    <dbReference type="NCBI Taxonomy" id="2813851"/>
    <lineage>
        <taxon>Bacteria</taxon>
        <taxon>Bacillati</taxon>
        <taxon>Cyanobacteriota</taxon>
        <taxon>Cyanophyceae</taxon>
        <taxon>Thermostichales</taxon>
        <taxon>Thermostichaceae</taxon>
        <taxon>Thermostichus</taxon>
    </lineage>
</organism>
<evidence type="ECO:0000256" key="1">
    <source>
        <dbReference type="ARBA" id="ARBA00004496"/>
    </source>
</evidence>
<keyword evidence="10 13" id="KW-0648">Protein biosynthesis</keyword>
<name>A0ABT0CDV1_THEVL</name>
<feature type="domain" description="Cysteinyl-tRNA synthetase class Ia DALR" evidence="15">
    <location>
        <begin position="405"/>
        <end position="475"/>
    </location>
</feature>
<comment type="caution">
    <text evidence="16">The sequence shown here is derived from an EMBL/GenBank/DDBJ whole genome shotgun (WGS) entry which is preliminary data.</text>
</comment>
<gene>
    <name evidence="13" type="primary">cysS</name>
    <name evidence="16" type="ORF">JX360_13830</name>
</gene>
<protein>
    <recommendedName>
        <fullName evidence="13">Cysteine--tRNA ligase</fullName>
        <ecNumber evidence="13">6.1.1.16</ecNumber>
    </recommendedName>
    <alternativeName>
        <fullName evidence="13">Cysteinyl-tRNA synthetase</fullName>
        <shortName evidence="13">CysRS</shortName>
    </alternativeName>
</protein>
<dbReference type="InterPro" id="IPR015803">
    <property type="entry name" value="Cys-tRNA-ligase"/>
</dbReference>
<evidence type="ECO:0000256" key="5">
    <source>
        <dbReference type="ARBA" id="ARBA00022598"/>
    </source>
</evidence>
<dbReference type="InterPro" id="IPR015273">
    <property type="entry name" value="Cys-tRNA-synt_Ia_DALR"/>
</dbReference>
<keyword evidence="8 13" id="KW-0862">Zinc</keyword>
<dbReference type="Pfam" id="PF23493">
    <property type="entry name" value="CysS_C"/>
    <property type="match status" value="1"/>
</dbReference>
<dbReference type="SMART" id="SM00840">
    <property type="entry name" value="DALR_2"/>
    <property type="match status" value="1"/>
</dbReference>
<evidence type="ECO:0000256" key="14">
    <source>
        <dbReference type="SAM" id="MobiDB-lite"/>
    </source>
</evidence>
<dbReference type="Pfam" id="PF09190">
    <property type="entry name" value="DALR_2"/>
    <property type="match status" value="1"/>
</dbReference>
<keyword evidence="9 13" id="KW-0067">ATP-binding</keyword>
<dbReference type="InterPro" id="IPR014729">
    <property type="entry name" value="Rossmann-like_a/b/a_fold"/>
</dbReference>
<dbReference type="PRINTS" id="PR00983">
    <property type="entry name" value="TRNASYNTHCYS"/>
</dbReference>
<evidence type="ECO:0000256" key="12">
    <source>
        <dbReference type="ARBA" id="ARBA00047398"/>
    </source>
</evidence>
<dbReference type="InterPro" id="IPR032678">
    <property type="entry name" value="tRNA-synt_1_cat_dom"/>
</dbReference>
<evidence type="ECO:0000256" key="7">
    <source>
        <dbReference type="ARBA" id="ARBA00022741"/>
    </source>
</evidence>
<reference evidence="16" key="1">
    <citation type="submission" date="2021-02" db="EMBL/GenBank/DDBJ databases">
        <title>The CRISPR/cas machinery reduction and long-range gene transfer in the hot spring cyanobacterium Synechococcus.</title>
        <authorList>
            <person name="Dvorak P."/>
            <person name="Jahodarova E."/>
            <person name="Hasler P."/>
            <person name="Poulickova A."/>
        </authorList>
    </citation>
    <scope>NUCLEOTIDE SEQUENCE</scope>
    <source>
        <strain evidence="16">Rupite</strain>
    </source>
</reference>
<evidence type="ECO:0000256" key="13">
    <source>
        <dbReference type="HAMAP-Rule" id="MF_00041"/>
    </source>
</evidence>
<dbReference type="InterPro" id="IPR024909">
    <property type="entry name" value="Cys-tRNA/MSH_ligase"/>
</dbReference>
<comment type="subcellular location">
    <subcellularLocation>
        <location evidence="1 13">Cytoplasm</location>
    </subcellularLocation>
</comment>
<keyword evidence="7 13" id="KW-0547">Nucleotide-binding</keyword>
<dbReference type="CDD" id="cd00672">
    <property type="entry name" value="CysRS_core"/>
    <property type="match status" value="1"/>
</dbReference>
<dbReference type="InterPro" id="IPR056411">
    <property type="entry name" value="CysS_C"/>
</dbReference>
<evidence type="ECO:0000256" key="3">
    <source>
        <dbReference type="ARBA" id="ARBA00011245"/>
    </source>
</evidence>
<feature type="short sequence motif" description="'KMSKS' region" evidence="13">
    <location>
        <begin position="322"/>
        <end position="326"/>
    </location>
</feature>
<feature type="region of interest" description="Disordered" evidence="14">
    <location>
        <begin position="477"/>
        <end position="497"/>
    </location>
</feature>
<evidence type="ECO:0000256" key="9">
    <source>
        <dbReference type="ARBA" id="ARBA00022840"/>
    </source>
</evidence>
<keyword evidence="5 13" id="KW-0436">Ligase</keyword>
<comment type="similarity">
    <text evidence="2 13">Belongs to the class-I aminoacyl-tRNA synthetase family.</text>
</comment>
<dbReference type="Gene3D" id="3.40.50.620">
    <property type="entry name" value="HUPs"/>
    <property type="match status" value="1"/>
</dbReference>
<dbReference type="InterPro" id="IPR009080">
    <property type="entry name" value="tRNAsynth_Ia_anticodon-bd"/>
</dbReference>
<evidence type="ECO:0000313" key="16">
    <source>
        <dbReference type="EMBL" id="MCJ2543968.1"/>
    </source>
</evidence>
<dbReference type="HAMAP" id="MF_00041">
    <property type="entry name" value="Cys_tRNA_synth"/>
    <property type="match status" value="1"/>
</dbReference>
<sequence length="547" mass="61937">MSLVVYNTLTRCKEAFHPLSLSGFSPTSSFEPSGTSNPSSPKDLLERPWVRMYVCGVTVYDFCHLGHARTYVVWDMVRRYLEWRGYRVQYVQNFTDVDDKILKRAAERGESMQTVAERFITEYFQDMDRLNIKRANLYPRATQSLQAMFELIQSLELKGFAYRVRDPMQKASRFSSTPEVNLLTDNSPEQPAYDVYYSVRQFSDYGQLSGRKLQDMEAGASGRVGEEGTDKRDPFDFALWKAAPATEPGFESPWGWGRPGWHIECSAMVRETLGDHIDIHAGGADLIFPHHENELAQSEPITGKPMAKYWLHNGFLNVNGEKMSKSLGNFTTLRQALTVYDPMALRLFLLQTHYRSPIDLTDAAMQAASRGWETLHKGIQASHQFLRDKESSKLSGSPDAEAMQTFQMAMDDDFGTPGALAIAFELAKELTREYNLFTHQGQTHLQPEVLRQKSAALLEVLGTLGFVVEEAHPQQLGAPESVLEGEQSGSRTDSLSPEDIEDLIAQRLAARKARNFSEADRIRNYLKTLGITLIDQKDGTTRWLRES</sequence>
<dbReference type="GO" id="GO:0004817">
    <property type="term" value="F:cysteine-tRNA ligase activity"/>
    <property type="evidence" value="ECO:0007669"/>
    <property type="project" value="UniProtKB-EC"/>
</dbReference>
<evidence type="ECO:0000256" key="8">
    <source>
        <dbReference type="ARBA" id="ARBA00022833"/>
    </source>
</evidence>
<evidence type="ECO:0000259" key="15">
    <source>
        <dbReference type="SMART" id="SM00840"/>
    </source>
</evidence>
<evidence type="ECO:0000256" key="10">
    <source>
        <dbReference type="ARBA" id="ARBA00022917"/>
    </source>
</evidence>
<dbReference type="SUPFAM" id="SSF52374">
    <property type="entry name" value="Nucleotidylyl transferase"/>
    <property type="match status" value="1"/>
</dbReference>
<feature type="binding site" evidence="13">
    <location>
        <position position="290"/>
    </location>
    <ligand>
        <name>Zn(2+)</name>
        <dbReference type="ChEBI" id="CHEBI:29105"/>
    </ligand>
</feature>
<evidence type="ECO:0000256" key="11">
    <source>
        <dbReference type="ARBA" id="ARBA00023146"/>
    </source>
</evidence>
<evidence type="ECO:0000313" key="17">
    <source>
        <dbReference type="Proteomes" id="UP000830835"/>
    </source>
</evidence>
<dbReference type="PANTHER" id="PTHR10890">
    <property type="entry name" value="CYSTEINYL-TRNA SYNTHETASE"/>
    <property type="match status" value="1"/>
</dbReference>
<feature type="short sequence motif" description="'HIGH' region" evidence="13">
    <location>
        <begin position="57"/>
        <end position="67"/>
    </location>
</feature>
<feature type="binding site" evidence="13">
    <location>
        <position position="294"/>
    </location>
    <ligand>
        <name>Zn(2+)</name>
        <dbReference type="ChEBI" id="CHEBI:29105"/>
    </ligand>
</feature>
<comment type="subunit">
    <text evidence="3 13">Monomer.</text>
</comment>
<dbReference type="RefSeq" id="WP_244352060.1">
    <property type="nucleotide sequence ID" value="NZ_JAFIRA010000041.1"/>
</dbReference>